<dbReference type="InterPro" id="IPR008936">
    <property type="entry name" value="Rho_GTPase_activation_prot"/>
</dbReference>
<dbReference type="GO" id="GO:0007266">
    <property type="term" value="P:Rho protein signal transduction"/>
    <property type="evidence" value="ECO:0007669"/>
    <property type="project" value="TreeGrafter"/>
</dbReference>
<dbReference type="SMART" id="SM00441">
    <property type="entry name" value="FF"/>
    <property type="match status" value="2"/>
</dbReference>
<keyword evidence="1" id="KW-0343">GTPase activation</keyword>
<dbReference type="InterPro" id="IPR045786">
    <property type="entry name" value="RhoGAP_pG1_pG2"/>
</dbReference>
<dbReference type="GO" id="GO:0005829">
    <property type="term" value="C:cytosol"/>
    <property type="evidence" value="ECO:0007669"/>
    <property type="project" value="TreeGrafter"/>
</dbReference>
<feature type="compositionally biased region" description="Polar residues" evidence="3">
    <location>
        <begin position="1873"/>
        <end position="1883"/>
    </location>
</feature>
<evidence type="ECO:0000313" key="7">
    <source>
        <dbReference type="Proteomes" id="UP000186922"/>
    </source>
</evidence>
<feature type="region of interest" description="Disordered" evidence="3">
    <location>
        <begin position="53"/>
        <end position="76"/>
    </location>
</feature>
<feature type="compositionally biased region" description="Polar residues" evidence="3">
    <location>
        <begin position="1329"/>
        <end position="1373"/>
    </location>
</feature>
<dbReference type="SUPFAM" id="SSF52540">
    <property type="entry name" value="P-loop containing nucleoside triphosphate hydrolases"/>
    <property type="match status" value="1"/>
</dbReference>
<evidence type="ECO:0000259" key="4">
    <source>
        <dbReference type="PROSITE" id="PS50238"/>
    </source>
</evidence>
<proteinExistence type="predicted"/>
<dbReference type="InterPro" id="IPR036517">
    <property type="entry name" value="FF_domain_sf"/>
</dbReference>
<dbReference type="Pfam" id="PF19518">
    <property type="entry name" value="RhoGAP_pG1_pG2"/>
    <property type="match status" value="1"/>
</dbReference>
<feature type="compositionally biased region" description="Basic and acidic residues" evidence="3">
    <location>
        <begin position="1514"/>
        <end position="1524"/>
    </location>
</feature>
<feature type="compositionally biased region" description="Low complexity" evidence="3">
    <location>
        <begin position="1836"/>
        <end position="1846"/>
    </location>
</feature>
<feature type="region of interest" description="Disordered" evidence="3">
    <location>
        <begin position="1508"/>
        <end position="1536"/>
    </location>
</feature>
<feature type="compositionally biased region" description="Pro residues" evidence="3">
    <location>
        <begin position="1318"/>
        <end position="1327"/>
    </location>
</feature>
<organism evidence="6 7">
    <name type="scientific">Ramazzottius varieornatus</name>
    <name type="common">Water bear</name>
    <name type="synonym">Tardigrade</name>
    <dbReference type="NCBI Taxonomy" id="947166"/>
    <lineage>
        <taxon>Eukaryota</taxon>
        <taxon>Metazoa</taxon>
        <taxon>Ecdysozoa</taxon>
        <taxon>Tardigrada</taxon>
        <taxon>Eutardigrada</taxon>
        <taxon>Parachela</taxon>
        <taxon>Hypsibioidea</taxon>
        <taxon>Ramazzottiidae</taxon>
        <taxon>Ramazzottius</taxon>
    </lineage>
</organism>
<dbReference type="Proteomes" id="UP000186922">
    <property type="component" value="Unassembled WGS sequence"/>
</dbReference>
<dbReference type="Pfam" id="PF16512">
    <property type="entry name" value="RhoGAP-FF1"/>
    <property type="match status" value="1"/>
</dbReference>
<feature type="region of interest" description="Disordered" evidence="3">
    <location>
        <begin position="630"/>
        <end position="661"/>
    </location>
</feature>
<dbReference type="GO" id="GO:0050770">
    <property type="term" value="P:regulation of axonogenesis"/>
    <property type="evidence" value="ECO:0007669"/>
    <property type="project" value="TreeGrafter"/>
</dbReference>
<dbReference type="STRING" id="947166.A0A1D1VUQ0"/>
<dbReference type="EMBL" id="BDGG01000011">
    <property type="protein sequence ID" value="GAV04771.1"/>
    <property type="molecule type" value="Genomic_DNA"/>
</dbReference>
<dbReference type="InterPro" id="IPR032835">
    <property type="entry name" value="RhoGAP-FF1"/>
</dbReference>
<dbReference type="PROSITE" id="PS51852">
    <property type="entry name" value="PG1"/>
    <property type="match status" value="1"/>
</dbReference>
<comment type="caution">
    <text evidence="6">The sequence shown here is derived from an EMBL/GenBank/DDBJ whole genome shotgun (WGS) entry which is preliminary data.</text>
</comment>
<feature type="region of interest" description="Disordered" evidence="3">
    <location>
        <begin position="1548"/>
        <end position="1592"/>
    </location>
</feature>
<dbReference type="SUPFAM" id="SSF48350">
    <property type="entry name" value="GTPase activation domain, GAP"/>
    <property type="match status" value="1"/>
</dbReference>
<feature type="region of interest" description="Disordered" evidence="3">
    <location>
        <begin position="1823"/>
        <end position="1883"/>
    </location>
</feature>
<dbReference type="InterPro" id="IPR002713">
    <property type="entry name" value="FF_domain"/>
</dbReference>
<evidence type="ECO:0000313" key="6">
    <source>
        <dbReference type="EMBL" id="GAV04771.1"/>
    </source>
</evidence>
<evidence type="ECO:0000256" key="3">
    <source>
        <dbReference type="SAM" id="MobiDB-lite"/>
    </source>
</evidence>
<evidence type="ECO:0000256" key="1">
    <source>
        <dbReference type="ARBA" id="ARBA00022468"/>
    </source>
</evidence>
<dbReference type="Pfam" id="PF00620">
    <property type="entry name" value="RhoGAP"/>
    <property type="match status" value="1"/>
</dbReference>
<reference evidence="6 7" key="1">
    <citation type="journal article" date="2016" name="Nat. Commun.">
        <title>Extremotolerant tardigrade genome and improved radiotolerance of human cultured cells by tardigrade-unique protein.</title>
        <authorList>
            <person name="Hashimoto T."/>
            <person name="Horikawa D.D."/>
            <person name="Saito Y."/>
            <person name="Kuwahara H."/>
            <person name="Kozuka-Hata H."/>
            <person name="Shin-I T."/>
            <person name="Minakuchi Y."/>
            <person name="Ohishi K."/>
            <person name="Motoyama A."/>
            <person name="Aizu T."/>
            <person name="Enomoto A."/>
            <person name="Kondo K."/>
            <person name="Tanaka S."/>
            <person name="Hara Y."/>
            <person name="Koshikawa S."/>
            <person name="Sagara H."/>
            <person name="Miura T."/>
            <person name="Yokobori S."/>
            <person name="Miyagawa K."/>
            <person name="Suzuki Y."/>
            <person name="Kubo T."/>
            <person name="Oyama M."/>
            <person name="Kohara Y."/>
            <person name="Fujiyama A."/>
            <person name="Arakawa K."/>
            <person name="Katayama T."/>
            <person name="Toyoda A."/>
            <person name="Kunieda T."/>
        </authorList>
    </citation>
    <scope>NUCLEOTIDE SEQUENCE [LARGE SCALE GENOMIC DNA]</scope>
    <source>
        <strain evidence="6 7">YOKOZUNA-1</strain>
    </source>
</reference>
<dbReference type="InterPro" id="IPR027417">
    <property type="entry name" value="P-loop_NTPase"/>
</dbReference>
<dbReference type="Gene3D" id="3.40.50.300">
    <property type="entry name" value="P-loop containing nucleotide triphosphate hydrolases"/>
    <property type="match status" value="1"/>
</dbReference>
<dbReference type="Gene3D" id="1.10.555.10">
    <property type="entry name" value="Rho GTPase activation protein"/>
    <property type="match status" value="1"/>
</dbReference>
<evidence type="ECO:0008006" key="8">
    <source>
        <dbReference type="Google" id="ProtNLM"/>
    </source>
</evidence>
<feature type="domain" description="Rho-GAP" evidence="4">
    <location>
        <begin position="1597"/>
        <end position="1789"/>
    </location>
</feature>
<feature type="domain" description="PG1 pseudoGTPase" evidence="5">
    <location>
        <begin position="742"/>
        <end position="931"/>
    </location>
</feature>
<dbReference type="PROSITE" id="PS50238">
    <property type="entry name" value="RHOGAP"/>
    <property type="match status" value="1"/>
</dbReference>
<keyword evidence="2" id="KW-0677">Repeat</keyword>
<evidence type="ECO:0000259" key="5">
    <source>
        <dbReference type="PROSITE" id="PS51852"/>
    </source>
</evidence>
<evidence type="ECO:0000256" key="2">
    <source>
        <dbReference type="ARBA" id="ARBA00022737"/>
    </source>
</evidence>
<dbReference type="CDD" id="cd00882">
    <property type="entry name" value="Ras_like_GTPase"/>
    <property type="match status" value="1"/>
</dbReference>
<dbReference type="Gene3D" id="1.10.10.440">
    <property type="entry name" value="FF domain"/>
    <property type="match status" value="2"/>
</dbReference>
<dbReference type="SMART" id="SM00324">
    <property type="entry name" value="RhoGAP"/>
    <property type="match status" value="1"/>
</dbReference>
<dbReference type="OrthoDB" id="9994905at2759"/>
<feature type="region of interest" description="Disordered" evidence="3">
    <location>
        <begin position="1281"/>
        <end position="1373"/>
    </location>
</feature>
<sequence>MSGLKFGRASTGTGGGTIYASSSNNGEAVTVGSRDKVFNIAVVGPVGNSLIIHHSSSESSGTHSQVSEDGEGVSGGPGKSCLCARFLRPAEDDYQPREHVSVLSAADFASPAINNDHFLYWGEAKRTSDDGQDCRFQLIEQTEFIDDSNFQPFRSGRGDKDYVRRSTAIKMQSPGKLQYFGRSQLGMEREFQMVPMSDGRFNVEGFVCTLDVSSSTGASCDGASSILSSATSKKALGSTTGLSASQSSQIETVFQLLSHIVRQKKPVVLAATKVDQASPAQLSEASKLLQRKELKGNVQLVETSAHRNVNVDAAFWLLAQAIERTRSSQQQGPAMIRYRLSPYQEAASMRKERMETAAKAFESLIRTQIKERKLTWPEAQRTFHNDQDFKFYCELWGTASAKKLFNSFMGQLRDREARSRLTIYLARLERIFRQLLTDAALVKSGWGPCLEYLHGLSDYDSYFADLSSSSNVPLTPHKPSGLCSSSTDSAYGTSSVSMASLGGSYQLDDDAFFEAGDGRVPSRLLNTSDAQRAFDAYALSVKRRERQQRLKDDFVALLKETPYALPGRSYRDLLVFLASEPGYTEELAQLNSAVKEEVYAEHQAELTQRAGLNFVQLLLENVSLFQPKPQLIKNSSSSSSSFPRKKRKEANSNEDREESELRDIEAVLRGDKRYRAMDLLAPHRHVLLTRMYRYYRSPFPEACGDGTKPCCDTSTIPSFIQQNIQRTETLPAFWLYMKHNFESSDSPLSVVLIGEEHLTSSFRHSIAKVCKDSSRTTRGNEAEEEVVQVAVDGVVYAINLPSFNPADSSLWSTNTEPFCHGCVCIYDCKEALEAVEVAIRASADEDGLAPRNGLPTMLVFAPASDVKETQVARLREAGQEIASIQLQCLFVELPRSGSAVDNHKEQVCADHLKMFVRQINGRINLARSVSFFSHPENEADTFHHDFIDCDIRLRLCVMCDSERPDVQSTTLSVAVGPFTQHVLCYQSPERSSAFLVETASLTSEESISDSGQSRIEVDCRSYHETIRAVNNTNTDVRNALTDGFILLLDLTTQQAQAAFNHAKCVLESLAVKSLGSRSQERACMIVAILHIEEDEVAEKVLEVQERLMEEVQRLCQERKVLLALCHVPSDDSHGSSLPLHTYTPLLQLCQQYKQRALMENSYDRASTATLNSTIPSLSDEEAVLINNRHYKSRSLDKKSPLSTIKTDGSRAYQRHGAFVNQVNSAESSGGEESPTFGTFGLKPLLNGRANTTATSFIHLKSSSSSSGETSTALARLTLDSSFGTSNGHLRASRSSEDILSTVQPTAAGPTPRPRHLSPAPPPVPPRDPSTVNHTGSVPSAWQARSTEETSFGPSNMLSSVSSPRGTSALSDKSSANRLVGRLTSGGRYTAFIDQLNANIHAATRGTSQSSPAPSPTAPLALPELTEDRVDADGGSAPSSQAWSASWQEVTDRHFLGGLKKKNKELKPPDRSAFRRIVAPKLTSDNIQHCHSFSHDTDVLSPTAETVRYPTRASLPDESHSRDNSYSKGPKSGHALSLLQSPLDDNVFFPAPPAAAASGNEDNMKNGSKINKSVKPKREKENKSSLKKSKEKKKKVERTFESFAQSPDNPVPLFVELCTKFIEAKGIETEGIYRVSGSRVHADGLLAKFLSNPTASLDLAAMDIPIYNVTTALKTFLTDHLPPLIPQSVVDELHGLAFTTDKAQRIHMVKCALAHLSVPHFQCLKYIFAHLQRIAQHSRQNKMDVHNLTVCLWPTLCPIELPQDMAGFEGIRMEVSEVLSTIISEHDRIFFPSHAFSPTSTLERSGPQLSTALAQEAAQAVRQRSVARIQPKAVPDTASSESSTSSTPHLGIPAMLHASSASLPGPSSSATRDALQSSLKSMQV</sequence>
<dbReference type="PANTHER" id="PTHR46005:SF4">
    <property type="entry name" value="RHO GTPASE-ACTIVATING PROTEIN 190"/>
    <property type="match status" value="1"/>
</dbReference>
<protein>
    <recommendedName>
        <fullName evidence="8">Rho-GAP domain-containing protein</fullName>
    </recommendedName>
</protein>
<feature type="compositionally biased region" description="Low complexity" evidence="3">
    <location>
        <begin position="53"/>
        <end position="67"/>
    </location>
</feature>
<dbReference type="GO" id="GO:0008361">
    <property type="term" value="P:regulation of cell size"/>
    <property type="evidence" value="ECO:0007669"/>
    <property type="project" value="TreeGrafter"/>
</dbReference>
<dbReference type="InterPro" id="IPR000198">
    <property type="entry name" value="RhoGAP_dom"/>
</dbReference>
<dbReference type="InterPro" id="IPR039007">
    <property type="entry name" value="pG1"/>
</dbReference>
<feature type="compositionally biased region" description="Low complexity" evidence="3">
    <location>
        <begin position="1857"/>
        <end position="1869"/>
    </location>
</feature>
<name>A0A1D1VUQ0_RAMVA</name>
<dbReference type="GO" id="GO:0005096">
    <property type="term" value="F:GTPase activator activity"/>
    <property type="evidence" value="ECO:0007669"/>
    <property type="project" value="UniProtKB-KW"/>
</dbReference>
<keyword evidence="7" id="KW-1185">Reference proteome</keyword>
<gene>
    <name evidence="6" type="primary">RvY_14997-1</name>
    <name evidence="6" type="synonym">RvY_14997.1</name>
    <name evidence="6" type="ORF">RvY_14997</name>
</gene>
<dbReference type="PANTHER" id="PTHR46005">
    <property type="entry name" value="RHO GTPASE-ACTIVATING PROTEIN 190"/>
    <property type="match status" value="1"/>
</dbReference>
<accession>A0A1D1VUQ0</accession>
<dbReference type="InterPro" id="IPR051978">
    <property type="entry name" value="Rho-GAP_domain"/>
</dbReference>
<feature type="compositionally biased region" description="Basic and acidic residues" evidence="3">
    <location>
        <begin position="649"/>
        <end position="661"/>
    </location>
</feature>